<accession>A0A176WP03</accession>
<protein>
    <submittedName>
        <fullName evidence="2">Uncharacterized protein</fullName>
    </submittedName>
</protein>
<dbReference type="AlphaFoldDB" id="A0A176WP03"/>
<feature type="compositionally biased region" description="Low complexity" evidence="1">
    <location>
        <begin position="63"/>
        <end position="76"/>
    </location>
</feature>
<reference evidence="2" key="1">
    <citation type="submission" date="2016-03" db="EMBL/GenBank/DDBJ databases">
        <title>Mechanisms controlling the formation of the plant cell surface in tip-growing cells are functionally conserved among land plants.</title>
        <authorList>
            <person name="Honkanen S."/>
            <person name="Jones V.A."/>
            <person name="Morieri G."/>
            <person name="Champion C."/>
            <person name="Hetherington A.J."/>
            <person name="Kelly S."/>
            <person name="Saint-Marcoux D."/>
            <person name="Proust H."/>
            <person name="Prescott H."/>
            <person name="Dolan L."/>
        </authorList>
    </citation>
    <scope>NUCLEOTIDE SEQUENCE [LARGE SCALE GENOMIC DNA]</scope>
    <source>
        <tissue evidence="2">Whole gametophyte</tissue>
    </source>
</reference>
<feature type="region of interest" description="Disordered" evidence="1">
    <location>
        <begin position="11"/>
        <end position="118"/>
    </location>
</feature>
<gene>
    <name evidence="2" type="ORF">AXG93_3005s1120</name>
</gene>
<dbReference type="EMBL" id="LVLJ01000465">
    <property type="protein sequence ID" value="OAE33966.1"/>
    <property type="molecule type" value="Genomic_DNA"/>
</dbReference>
<evidence type="ECO:0000313" key="2">
    <source>
        <dbReference type="EMBL" id="OAE33966.1"/>
    </source>
</evidence>
<organism evidence="2 3">
    <name type="scientific">Marchantia polymorpha subsp. ruderalis</name>
    <dbReference type="NCBI Taxonomy" id="1480154"/>
    <lineage>
        <taxon>Eukaryota</taxon>
        <taxon>Viridiplantae</taxon>
        <taxon>Streptophyta</taxon>
        <taxon>Embryophyta</taxon>
        <taxon>Marchantiophyta</taxon>
        <taxon>Marchantiopsida</taxon>
        <taxon>Marchantiidae</taxon>
        <taxon>Marchantiales</taxon>
        <taxon>Marchantiaceae</taxon>
        <taxon>Marchantia</taxon>
    </lineage>
</organism>
<comment type="caution">
    <text evidence="2">The sequence shown here is derived from an EMBL/GenBank/DDBJ whole genome shotgun (WGS) entry which is preliminary data.</text>
</comment>
<evidence type="ECO:0000313" key="3">
    <source>
        <dbReference type="Proteomes" id="UP000077202"/>
    </source>
</evidence>
<sequence length="198" mass="20805">MGTTIFVVLLSDGEGDGSGPGLEEFVPGPEDPGVGGKGEFDELEDGLPGGGRITDDGPGEATGLEFEGGLESGEPPGLEDDGGEPDGEDEGEFGPGGSSGVEADGLGVEAGENGDGGLDETMELMEMVELRKKDQELGKKAMETEMDQTLVQMVKKKEKAMGILITRITSTYHKDEDTKLQLNSDRLNCITPQNLSRR</sequence>
<feature type="compositionally biased region" description="Acidic residues" evidence="1">
    <location>
        <begin position="77"/>
        <end position="92"/>
    </location>
</feature>
<dbReference type="Proteomes" id="UP000077202">
    <property type="component" value="Unassembled WGS sequence"/>
</dbReference>
<name>A0A176WP03_MARPO</name>
<proteinExistence type="predicted"/>
<evidence type="ECO:0000256" key="1">
    <source>
        <dbReference type="SAM" id="MobiDB-lite"/>
    </source>
</evidence>
<keyword evidence="3" id="KW-1185">Reference proteome</keyword>